<reference evidence="2 3" key="1">
    <citation type="submission" date="2021-06" db="EMBL/GenBank/DDBJ databases">
        <authorList>
            <person name="Kallberg Y."/>
            <person name="Tangrot J."/>
            <person name="Rosling A."/>
        </authorList>
    </citation>
    <scope>NUCLEOTIDE SEQUENCE [LARGE SCALE GENOMIC DNA]</scope>
    <source>
        <strain evidence="2 3">120-4 pot B 10/14</strain>
    </source>
</reference>
<feature type="region of interest" description="Disordered" evidence="1">
    <location>
        <begin position="68"/>
        <end position="87"/>
    </location>
</feature>
<keyword evidence="3" id="KW-1185">Reference proteome</keyword>
<organism evidence="2 3">
    <name type="scientific">Gigaspora margarita</name>
    <dbReference type="NCBI Taxonomy" id="4874"/>
    <lineage>
        <taxon>Eukaryota</taxon>
        <taxon>Fungi</taxon>
        <taxon>Fungi incertae sedis</taxon>
        <taxon>Mucoromycota</taxon>
        <taxon>Glomeromycotina</taxon>
        <taxon>Glomeromycetes</taxon>
        <taxon>Diversisporales</taxon>
        <taxon>Gigasporaceae</taxon>
        <taxon>Gigaspora</taxon>
    </lineage>
</organism>
<comment type="caution">
    <text evidence="2">The sequence shown here is derived from an EMBL/GenBank/DDBJ whole genome shotgun (WGS) entry which is preliminary data.</text>
</comment>
<dbReference type="EMBL" id="CAJVQB010002819">
    <property type="protein sequence ID" value="CAG8588219.1"/>
    <property type="molecule type" value="Genomic_DNA"/>
</dbReference>
<feature type="non-terminal residue" evidence="2">
    <location>
        <position position="87"/>
    </location>
</feature>
<proteinExistence type="predicted"/>
<feature type="compositionally biased region" description="Polar residues" evidence="1">
    <location>
        <begin position="77"/>
        <end position="87"/>
    </location>
</feature>
<evidence type="ECO:0000313" key="3">
    <source>
        <dbReference type="Proteomes" id="UP000789901"/>
    </source>
</evidence>
<gene>
    <name evidence="2" type="ORF">GMARGA_LOCUS6279</name>
</gene>
<name>A0ABN7UG29_GIGMA</name>
<sequence length="87" mass="10039">MEDFNEKDIDLTLYFEEITSCYLEKIHAKEGELAKEQEIAADQAIIEHVKENVILIVNPQKVVTRGRPKLASHKKNIMTTQEKSIKN</sequence>
<accession>A0ABN7UG29</accession>
<protein>
    <submittedName>
        <fullName evidence="2">45234_t:CDS:1</fullName>
    </submittedName>
</protein>
<evidence type="ECO:0000256" key="1">
    <source>
        <dbReference type="SAM" id="MobiDB-lite"/>
    </source>
</evidence>
<evidence type="ECO:0000313" key="2">
    <source>
        <dbReference type="EMBL" id="CAG8588219.1"/>
    </source>
</evidence>
<dbReference type="Proteomes" id="UP000789901">
    <property type="component" value="Unassembled WGS sequence"/>
</dbReference>